<feature type="compositionally biased region" description="Gly residues" evidence="5">
    <location>
        <begin position="355"/>
        <end position="364"/>
    </location>
</feature>
<dbReference type="GO" id="GO:0005783">
    <property type="term" value="C:endoplasmic reticulum"/>
    <property type="evidence" value="ECO:0007669"/>
    <property type="project" value="UniProtKB-ARBA"/>
</dbReference>
<feature type="compositionally biased region" description="Gly residues" evidence="5">
    <location>
        <begin position="564"/>
        <end position="575"/>
    </location>
</feature>
<comment type="subcellular location">
    <subcellularLocation>
        <location evidence="1">Membrane</location>
        <topology evidence="1">Multi-pass membrane protein</topology>
    </subcellularLocation>
</comment>
<feature type="region of interest" description="Disordered" evidence="5">
    <location>
        <begin position="624"/>
        <end position="647"/>
    </location>
</feature>
<feature type="region of interest" description="Disordered" evidence="5">
    <location>
        <begin position="240"/>
        <end position="269"/>
    </location>
</feature>
<reference evidence="9" key="1">
    <citation type="submission" date="2025-08" db="UniProtKB">
        <authorList>
            <consortium name="RefSeq"/>
        </authorList>
    </citation>
    <scope>IDENTIFICATION</scope>
    <source>
        <tissue evidence="9">Sperm</tissue>
    </source>
</reference>
<feature type="compositionally biased region" description="Basic and acidic residues" evidence="5">
    <location>
        <begin position="9"/>
        <end position="21"/>
    </location>
</feature>
<evidence type="ECO:0000313" key="9">
    <source>
        <dbReference type="RefSeq" id="XP_032831444.1"/>
    </source>
</evidence>
<feature type="compositionally biased region" description="Acidic residues" evidence="5">
    <location>
        <begin position="22"/>
        <end position="36"/>
    </location>
</feature>
<feature type="compositionally biased region" description="Gly residues" evidence="5">
    <location>
        <begin position="525"/>
        <end position="541"/>
    </location>
</feature>
<dbReference type="KEGG" id="pmrn:116954769"/>
<keyword evidence="8" id="KW-1185">Reference proteome</keyword>
<feature type="transmembrane region" description="Helical" evidence="6">
    <location>
        <begin position="196"/>
        <end position="214"/>
    </location>
</feature>
<dbReference type="GO" id="GO:0016020">
    <property type="term" value="C:membrane"/>
    <property type="evidence" value="ECO:0007669"/>
    <property type="project" value="UniProtKB-SubCell"/>
</dbReference>
<gene>
    <name evidence="9" type="primary">LOC116954769</name>
</gene>
<protein>
    <submittedName>
        <fullName evidence="9">Reticulophagy regulator 2-like isoform X1</fullName>
    </submittedName>
</protein>
<sequence>MSVAAEAGPGERRRIEERGADGGEDERGDEEKEEAEALSPTERRLRAALSPYEAALRAAQGVLVWERPGRSAALGLALNGLFWLLSTTPLRLYLLLAISLLALVLLQMWIHFKHPGFKDQWTDTSDTEGWAGAQPKLLSLPELCRSLAECWESLTAYCVDLALYRAQHPDRFCARVCVCCLGFAIVGHYIPGIMIAYIIVASVLLWPLVVYHELIQKMYNRIEPVLMKLDYSMRGGMLGRGHEQHRVRKEKTEGNEPTAETDSDSEGELSNYCTKVDVKRTALALSITDSELSDEEASILESEGFTLSRGSTPPPPADHSQEDFDLQNNSEDSPHCRAKGQQSGYGAHGAHSAHGGHGAPGTPGGRAASTAKALAAGRHGELPPAPALRFDDAHFNEHGSGGTAASAAPPPPRRPPVAIQELGEAMAKEILRFAEPRGTQAQSPDVKEPSWEIAGSGSGITAMCCAAAAARSSAGVGIGGEASISAWHAEEVSGAKSPGDVVPEILTAMRGDDHPAVAARAGEETGAGTGGNSAAMGGGAESTGHAALPERSPGREGGEAASGVPGGTAGLGGRANVGASRGGSDEADITATADTTVAPLSTLADAEGDDFEVVDESEVERLGAEMRSSGIGVEESGSTGFFSGFLG</sequence>
<dbReference type="Pfam" id="PF24456">
    <property type="entry name" value="RHD_RETREG1-3"/>
    <property type="match status" value="1"/>
</dbReference>
<feature type="compositionally biased region" description="Basic and acidic residues" evidence="5">
    <location>
        <begin position="240"/>
        <end position="254"/>
    </location>
</feature>
<evidence type="ECO:0000256" key="1">
    <source>
        <dbReference type="ARBA" id="ARBA00004141"/>
    </source>
</evidence>
<evidence type="ECO:0000256" key="3">
    <source>
        <dbReference type="ARBA" id="ARBA00022989"/>
    </source>
</evidence>
<dbReference type="InterPro" id="IPR052114">
    <property type="entry name" value="ER_autophagy_membrane_reg"/>
</dbReference>
<feature type="transmembrane region" description="Helical" evidence="6">
    <location>
        <begin position="90"/>
        <end position="110"/>
    </location>
</feature>
<feature type="compositionally biased region" description="Low complexity" evidence="5">
    <location>
        <begin position="636"/>
        <end position="647"/>
    </location>
</feature>
<keyword evidence="4 6" id="KW-0472">Membrane</keyword>
<dbReference type="AlphaFoldDB" id="A0AAJ7U818"/>
<feature type="region of interest" description="Disordered" evidence="5">
    <location>
        <begin position="522"/>
        <end position="586"/>
    </location>
</feature>
<dbReference type="InterPro" id="IPR057282">
    <property type="entry name" value="RETREG1-3-like_RHD"/>
</dbReference>
<feature type="domain" description="RETREG1-3/ARL6IP-like N-terminal reticulon-homology" evidence="7">
    <location>
        <begin position="50"/>
        <end position="233"/>
    </location>
</feature>
<dbReference type="RefSeq" id="XP_032831444.1">
    <property type="nucleotide sequence ID" value="XM_032975553.1"/>
</dbReference>
<proteinExistence type="predicted"/>
<dbReference type="Proteomes" id="UP001318040">
    <property type="component" value="Chromosome 56"/>
</dbReference>
<keyword evidence="3 6" id="KW-1133">Transmembrane helix</keyword>
<evidence type="ECO:0000313" key="8">
    <source>
        <dbReference type="Proteomes" id="UP001318040"/>
    </source>
</evidence>
<evidence type="ECO:0000256" key="6">
    <source>
        <dbReference type="SAM" id="Phobius"/>
    </source>
</evidence>
<accession>A0AAJ7U818</accession>
<dbReference type="PANTHER" id="PTHR20952">
    <property type="entry name" value="ADP-RIBOSYLATION-LIKE FACTOR 6-INTERACTING PROTEIN"/>
    <property type="match status" value="1"/>
</dbReference>
<evidence type="ECO:0000256" key="4">
    <source>
        <dbReference type="ARBA" id="ARBA00023136"/>
    </source>
</evidence>
<feature type="region of interest" description="Disordered" evidence="5">
    <location>
        <begin position="1"/>
        <end position="40"/>
    </location>
</feature>
<organism evidence="8 9">
    <name type="scientific">Petromyzon marinus</name>
    <name type="common">Sea lamprey</name>
    <dbReference type="NCBI Taxonomy" id="7757"/>
    <lineage>
        <taxon>Eukaryota</taxon>
        <taxon>Metazoa</taxon>
        <taxon>Chordata</taxon>
        <taxon>Craniata</taxon>
        <taxon>Vertebrata</taxon>
        <taxon>Cyclostomata</taxon>
        <taxon>Hyperoartia</taxon>
        <taxon>Petromyzontiformes</taxon>
        <taxon>Petromyzontidae</taxon>
        <taxon>Petromyzon</taxon>
    </lineage>
</organism>
<name>A0AAJ7U818_PETMA</name>
<evidence type="ECO:0000259" key="7">
    <source>
        <dbReference type="Pfam" id="PF24456"/>
    </source>
</evidence>
<dbReference type="PANTHER" id="PTHR20952:SF4">
    <property type="entry name" value="RETICULOPHAGY REGULATOR 2"/>
    <property type="match status" value="1"/>
</dbReference>
<keyword evidence="2 6" id="KW-0812">Transmembrane</keyword>
<evidence type="ECO:0000256" key="5">
    <source>
        <dbReference type="SAM" id="MobiDB-lite"/>
    </source>
</evidence>
<feature type="region of interest" description="Disordered" evidence="5">
    <location>
        <begin position="304"/>
        <end position="417"/>
    </location>
</feature>
<evidence type="ECO:0000256" key="2">
    <source>
        <dbReference type="ARBA" id="ARBA00022692"/>
    </source>
</evidence>